<evidence type="ECO:0000259" key="1">
    <source>
        <dbReference type="Pfam" id="PF12776"/>
    </source>
</evidence>
<dbReference type="Proteomes" id="UP000823388">
    <property type="component" value="Chromosome 3K"/>
</dbReference>
<evidence type="ECO:0000313" key="2">
    <source>
        <dbReference type="EMBL" id="KAG2628953.1"/>
    </source>
</evidence>
<proteinExistence type="predicted"/>
<dbReference type="PANTHER" id="PTHR47069:SF9">
    <property type="entry name" value="MYB_SANT-LIKE DOMAIN-CONTAINING PROTEIN"/>
    <property type="match status" value="1"/>
</dbReference>
<evidence type="ECO:0000313" key="3">
    <source>
        <dbReference type="Proteomes" id="UP000823388"/>
    </source>
</evidence>
<accession>A0A8T0V7X7</accession>
<reference evidence="2" key="1">
    <citation type="submission" date="2020-05" db="EMBL/GenBank/DDBJ databases">
        <title>WGS assembly of Panicum virgatum.</title>
        <authorList>
            <person name="Lovell J.T."/>
            <person name="Jenkins J."/>
            <person name="Shu S."/>
            <person name="Juenger T.E."/>
            <person name="Schmutz J."/>
        </authorList>
    </citation>
    <scope>NUCLEOTIDE SEQUENCE</scope>
    <source>
        <strain evidence="2">AP13</strain>
    </source>
</reference>
<dbReference type="InterPro" id="IPR024752">
    <property type="entry name" value="Myb/SANT-like_dom"/>
</dbReference>
<name>A0A8T0V7X7_PANVG</name>
<gene>
    <name evidence="2" type="ORF">PVAP13_3KG408806</name>
</gene>
<dbReference type="Pfam" id="PF12776">
    <property type="entry name" value="Myb_DNA-bind_3"/>
    <property type="match status" value="1"/>
</dbReference>
<organism evidence="2 3">
    <name type="scientific">Panicum virgatum</name>
    <name type="common">Blackwell switchgrass</name>
    <dbReference type="NCBI Taxonomy" id="38727"/>
    <lineage>
        <taxon>Eukaryota</taxon>
        <taxon>Viridiplantae</taxon>
        <taxon>Streptophyta</taxon>
        <taxon>Embryophyta</taxon>
        <taxon>Tracheophyta</taxon>
        <taxon>Spermatophyta</taxon>
        <taxon>Magnoliopsida</taxon>
        <taxon>Liliopsida</taxon>
        <taxon>Poales</taxon>
        <taxon>Poaceae</taxon>
        <taxon>PACMAD clade</taxon>
        <taxon>Panicoideae</taxon>
        <taxon>Panicodae</taxon>
        <taxon>Paniceae</taxon>
        <taxon>Panicinae</taxon>
        <taxon>Panicum</taxon>
        <taxon>Panicum sect. Hiantes</taxon>
    </lineage>
</organism>
<dbReference type="AlphaFoldDB" id="A0A8T0V7X7"/>
<dbReference type="PANTHER" id="PTHR47069">
    <property type="match status" value="1"/>
</dbReference>
<dbReference type="EMBL" id="CM029041">
    <property type="protein sequence ID" value="KAG2628953.1"/>
    <property type="molecule type" value="Genomic_DNA"/>
</dbReference>
<comment type="caution">
    <text evidence="2">The sequence shown here is derived from an EMBL/GenBank/DDBJ whole genome shotgun (WGS) entry which is preliminary data.</text>
</comment>
<feature type="domain" description="Myb/SANT-like" evidence="1">
    <location>
        <begin position="8"/>
        <end position="97"/>
    </location>
</feature>
<keyword evidence="3" id="KW-1185">Reference proteome</keyword>
<protein>
    <recommendedName>
        <fullName evidence="1">Myb/SANT-like domain-containing protein</fullName>
    </recommendedName>
</protein>
<sequence length="114" mass="13295">MSRDRANWDDHKLSLMLDLVARQKELCHWGDKGPTSIGWTNIYRSFNDSTKLGYSKKQIQNKFNELKRLYFNWRDGRKHTGLGRDPETGEVAVDPVWYAAVHGVVAWTLSFNPR</sequence>